<accession>A0ABY5DSB0</accession>
<organism evidence="3 4">
    <name type="scientific">Paraconexibacter antarcticus</name>
    <dbReference type="NCBI Taxonomy" id="2949664"/>
    <lineage>
        <taxon>Bacteria</taxon>
        <taxon>Bacillati</taxon>
        <taxon>Actinomycetota</taxon>
        <taxon>Thermoleophilia</taxon>
        <taxon>Solirubrobacterales</taxon>
        <taxon>Paraconexibacteraceae</taxon>
        <taxon>Paraconexibacter</taxon>
    </lineage>
</organism>
<gene>
    <name evidence="3" type="ORF">NBH00_20065</name>
</gene>
<dbReference type="EMBL" id="CP098502">
    <property type="protein sequence ID" value="UTI63627.1"/>
    <property type="molecule type" value="Genomic_DNA"/>
</dbReference>
<dbReference type="InterPro" id="IPR000391">
    <property type="entry name" value="Rng_hydr_dOase-bsu"/>
</dbReference>
<dbReference type="Gene3D" id="3.10.450.50">
    <property type="match status" value="1"/>
</dbReference>
<protein>
    <submittedName>
        <fullName evidence="3">Aromatic-ring-hydroxylating dioxygenase subunit beta</fullName>
    </submittedName>
</protein>
<dbReference type="SUPFAM" id="SSF54427">
    <property type="entry name" value="NTF2-like"/>
    <property type="match status" value="1"/>
</dbReference>
<evidence type="ECO:0000313" key="4">
    <source>
        <dbReference type="Proteomes" id="UP001056035"/>
    </source>
</evidence>
<keyword evidence="4" id="KW-1185">Reference proteome</keyword>
<comment type="similarity">
    <text evidence="1">Belongs to the bacterial ring-hydroxylating dioxygenase beta subunit family.</text>
</comment>
<dbReference type="RefSeq" id="WP_254570352.1">
    <property type="nucleotide sequence ID" value="NZ_CP098502.1"/>
</dbReference>
<dbReference type="Proteomes" id="UP001056035">
    <property type="component" value="Chromosome"/>
</dbReference>
<evidence type="ECO:0000256" key="2">
    <source>
        <dbReference type="ARBA" id="ARBA00023002"/>
    </source>
</evidence>
<evidence type="ECO:0000313" key="3">
    <source>
        <dbReference type="EMBL" id="UTI63627.1"/>
    </source>
</evidence>
<name>A0ABY5DSB0_9ACTN</name>
<proteinExistence type="inferred from homology"/>
<dbReference type="Pfam" id="PF00866">
    <property type="entry name" value="Ring_hydroxyl_B"/>
    <property type="match status" value="1"/>
</dbReference>
<sequence>MSTTHALTERMLLRLEAEEFLIDEAALLDAWRMDEWLALFTEDCRYIVPSTDRPHGDPSRDLTLVDDDHERLYWRVNRLKSRHAHREFPSSRTRRLITNVRVLEHDEDGMTVTCTIVVHRFRHQQQDQFVGRYEHVLVRTPDGLRIKGRRAELDLERLSPNGSISMVF</sequence>
<dbReference type="PANTHER" id="PTHR41534">
    <property type="entry name" value="BLR3401 PROTEIN"/>
    <property type="match status" value="1"/>
</dbReference>
<dbReference type="GO" id="GO:0051213">
    <property type="term" value="F:dioxygenase activity"/>
    <property type="evidence" value="ECO:0007669"/>
    <property type="project" value="UniProtKB-KW"/>
</dbReference>
<dbReference type="PANTHER" id="PTHR41534:SF2">
    <property type="entry name" value="3-PHENYLPROPIONATE_CINNAMIC ACID DIOXYGENASE SUBUNIT BETA"/>
    <property type="match status" value="1"/>
</dbReference>
<dbReference type="InterPro" id="IPR032710">
    <property type="entry name" value="NTF2-like_dom_sf"/>
</dbReference>
<keyword evidence="2" id="KW-0560">Oxidoreductase</keyword>
<evidence type="ECO:0000256" key="1">
    <source>
        <dbReference type="ARBA" id="ARBA00009570"/>
    </source>
</evidence>
<keyword evidence="3" id="KW-0223">Dioxygenase</keyword>
<reference evidence="3 4" key="1">
    <citation type="submission" date="2022-06" db="EMBL/GenBank/DDBJ databases">
        <title>Paraconexibacter antarcticus.</title>
        <authorList>
            <person name="Kim C.S."/>
        </authorList>
    </citation>
    <scope>NUCLEOTIDE SEQUENCE [LARGE SCALE GENOMIC DNA]</scope>
    <source>
        <strain evidence="3 4">02-257</strain>
    </source>
</reference>
<dbReference type="CDD" id="cd00667">
    <property type="entry name" value="ring_hydroxylating_dioxygenases_beta"/>
    <property type="match status" value="1"/>
</dbReference>